<dbReference type="OrthoDB" id="9803188at2"/>
<dbReference type="Proteomes" id="UP000030595">
    <property type="component" value="Unassembled WGS sequence"/>
</dbReference>
<comment type="caution">
    <text evidence="8">The sequence shown here is derived from an EMBL/GenBank/DDBJ whole genome shotgun (WGS) entry which is preliminary data.</text>
</comment>
<dbReference type="GO" id="GO:0003677">
    <property type="term" value="F:DNA binding"/>
    <property type="evidence" value="ECO:0007669"/>
    <property type="project" value="UniProtKB-UniRule"/>
</dbReference>
<dbReference type="Pfam" id="PF00589">
    <property type="entry name" value="Phage_integrase"/>
    <property type="match status" value="1"/>
</dbReference>
<keyword evidence="9" id="KW-1185">Reference proteome</keyword>
<dbReference type="GO" id="GO:0006310">
    <property type="term" value="P:DNA recombination"/>
    <property type="evidence" value="ECO:0007669"/>
    <property type="project" value="UniProtKB-KW"/>
</dbReference>
<dbReference type="InterPro" id="IPR050090">
    <property type="entry name" value="Tyrosine_recombinase_XerCD"/>
</dbReference>
<reference evidence="8 9" key="1">
    <citation type="submission" date="2014-02" db="EMBL/GenBank/DDBJ databases">
        <title>Draft genome sequence of Lysinibacillus massiliensis CCUG 49529.</title>
        <authorList>
            <person name="Zhang F."/>
            <person name="Wang G."/>
            <person name="Zhang L."/>
        </authorList>
    </citation>
    <scope>NUCLEOTIDE SEQUENCE [LARGE SCALE GENOMIC DNA]</scope>
    <source>
        <strain evidence="8 9">CCUG 49529</strain>
    </source>
</reference>
<comment type="similarity">
    <text evidence="1">Belongs to the 'phage' integrase family.</text>
</comment>
<evidence type="ECO:0000256" key="4">
    <source>
        <dbReference type="ARBA" id="ARBA00023172"/>
    </source>
</evidence>
<name>A0A0A3IN69_9BACL</name>
<feature type="domain" description="Tyr recombinase" evidence="6">
    <location>
        <begin position="168"/>
        <end position="347"/>
    </location>
</feature>
<dbReference type="eggNOG" id="COG4974">
    <property type="taxonomic scope" value="Bacteria"/>
</dbReference>
<dbReference type="RefSeq" id="WP_036180362.1">
    <property type="nucleotide sequence ID" value="NZ_AVCZ01000076.1"/>
</dbReference>
<dbReference type="Pfam" id="PF02899">
    <property type="entry name" value="Phage_int_SAM_1"/>
    <property type="match status" value="1"/>
</dbReference>
<dbReference type="SUPFAM" id="SSF56349">
    <property type="entry name" value="DNA breaking-rejoining enzymes"/>
    <property type="match status" value="1"/>
</dbReference>
<accession>A0A0A3IN69</accession>
<keyword evidence="4" id="KW-0233">DNA recombination</keyword>
<dbReference type="InterPro" id="IPR010998">
    <property type="entry name" value="Integrase_recombinase_N"/>
</dbReference>
<dbReference type="PROSITE" id="PS51898">
    <property type="entry name" value="TYR_RECOMBINASE"/>
    <property type="match status" value="1"/>
</dbReference>
<dbReference type="InterPro" id="IPR002104">
    <property type="entry name" value="Integrase_catalytic"/>
</dbReference>
<evidence type="ECO:0000256" key="2">
    <source>
        <dbReference type="ARBA" id="ARBA00022908"/>
    </source>
</evidence>
<organism evidence="8 9">
    <name type="scientific">Ureibacillus massiliensis 4400831 = CIP 108448 = CCUG 49529</name>
    <dbReference type="NCBI Taxonomy" id="1211035"/>
    <lineage>
        <taxon>Bacteria</taxon>
        <taxon>Bacillati</taxon>
        <taxon>Bacillota</taxon>
        <taxon>Bacilli</taxon>
        <taxon>Bacillales</taxon>
        <taxon>Caryophanaceae</taxon>
        <taxon>Ureibacillus</taxon>
    </lineage>
</organism>
<evidence type="ECO:0000259" key="7">
    <source>
        <dbReference type="PROSITE" id="PS51900"/>
    </source>
</evidence>
<keyword evidence="3 5" id="KW-0238">DNA-binding</keyword>
<evidence type="ECO:0000256" key="1">
    <source>
        <dbReference type="ARBA" id="ARBA00008857"/>
    </source>
</evidence>
<evidence type="ECO:0000313" key="8">
    <source>
        <dbReference type="EMBL" id="KGR86234.1"/>
    </source>
</evidence>
<evidence type="ECO:0000259" key="6">
    <source>
        <dbReference type="PROSITE" id="PS51898"/>
    </source>
</evidence>
<feature type="domain" description="Core-binding (CB)" evidence="7">
    <location>
        <begin position="21"/>
        <end position="119"/>
    </location>
</feature>
<dbReference type="PROSITE" id="PS51900">
    <property type="entry name" value="CB"/>
    <property type="match status" value="1"/>
</dbReference>
<evidence type="ECO:0000313" key="9">
    <source>
        <dbReference type="Proteomes" id="UP000030595"/>
    </source>
</evidence>
<gene>
    <name evidence="8" type="ORF">CD30_19030</name>
</gene>
<dbReference type="Gene3D" id="1.10.150.130">
    <property type="match status" value="1"/>
</dbReference>
<dbReference type="InterPro" id="IPR011010">
    <property type="entry name" value="DNA_brk_join_enz"/>
</dbReference>
<dbReference type="Gene3D" id="1.10.443.10">
    <property type="entry name" value="Intergrase catalytic core"/>
    <property type="match status" value="1"/>
</dbReference>
<dbReference type="GO" id="GO:0015074">
    <property type="term" value="P:DNA integration"/>
    <property type="evidence" value="ECO:0007669"/>
    <property type="project" value="UniProtKB-KW"/>
</dbReference>
<evidence type="ECO:0000256" key="5">
    <source>
        <dbReference type="PROSITE-ProRule" id="PRU01248"/>
    </source>
</evidence>
<dbReference type="InterPro" id="IPR004107">
    <property type="entry name" value="Integrase_SAM-like_N"/>
</dbReference>
<sequence length="363" mass="42695">MKVQEVLIDDRKRYLLIDGDNKPVVPVLKFLKYLDNIGKAENTLKSYCHYLKFYFQFLNEKEKEYKEVDLDLLAEYISWLRSPYQSTKVVQFQQTKARRSERTVNTMMTCVQSFYDYLMRIEDYEKDLSEKTKKQVIGNHRSFKPFLHHISRGKPHDKNILKIKEPRREVLTLTKDQIQSIHDSCSNIRDALLVRILYEGGLRIGEALSLWIEDFDIGSTSIQVRESKTVSGKGRRIYVSGDTMNVFQDYLIDYHDADTNYVFINLTGPNKGEPLNYQAAYDVIKRIRKKTQIDITPHMLRHTYATELHEQGVEISIIQKLLGHSNVQTTINTYVHPTDDTIRKEWKKAHDKMKGDNKENDFK</sequence>
<dbReference type="InterPro" id="IPR044068">
    <property type="entry name" value="CB"/>
</dbReference>
<dbReference type="InterPro" id="IPR013762">
    <property type="entry name" value="Integrase-like_cat_sf"/>
</dbReference>
<dbReference type="PANTHER" id="PTHR30349">
    <property type="entry name" value="PHAGE INTEGRASE-RELATED"/>
    <property type="match status" value="1"/>
</dbReference>
<dbReference type="PANTHER" id="PTHR30349:SF41">
    <property type="entry name" value="INTEGRASE_RECOMBINASE PROTEIN MJ0367-RELATED"/>
    <property type="match status" value="1"/>
</dbReference>
<dbReference type="AlphaFoldDB" id="A0A0A3IN69"/>
<keyword evidence="2" id="KW-0229">DNA integration</keyword>
<proteinExistence type="inferred from homology"/>
<dbReference type="EMBL" id="JPVQ01000076">
    <property type="protein sequence ID" value="KGR86234.1"/>
    <property type="molecule type" value="Genomic_DNA"/>
</dbReference>
<evidence type="ECO:0000256" key="3">
    <source>
        <dbReference type="ARBA" id="ARBA00023125"/>
    </source>
</evidence>
<protein>
    <submittedName>
        <fullName evidence="8">Transposase</fullName>
    </submittedName>
</protein>